<dbReference type="Gene3D" id="1.10.10.10">
    <property type="entry name" value="Winged helix-like DNA-binding domain superfamily/Winged helix DNA-binding domain"/>
    <property type="match status" value="1"/>
</dbReference>
<evidence type="ECO:0000313" key="10">
    <source>
        <dbReference type="EMBL" id="OQX16349.1"/>
    </source>
</evidence>
<comment type="caution">
    <text evidence="10">The sequence shown here is derived from an EMBL/GenBank/DDBJ whole genome shotgun (WGS) entry which is preliminary data.</text>
</comment>
<dbReference type="SMART" id="SM00448">
    <property type="entry name" value="REC"/>
    <property type="match status" value="1"/>
</dbReference>
<dbReference type="GO" id="GO:0000976">
    <property type="term" value="F:transcription cis-regulatory region binding"/>
    <property type="evidence" value="ECO:0007669"/>
    <property type="project" value="TreeGrafter"/>
</dbReference>
<evidence type="ECO:0000259" key="8">
    <source>
        <dbReference type="PROSITE" id="PS50110"/>
    </source>
</evidence>
<dbReference type="PANTHER" id="PTHR48111:SF1">
    <property type="entry name" value="TWO-COMPONENT RESPONSE REGULATOR ORR33"/>
    <property type="match status" value="1"/>
</dbReference>
<dbReference type="SUPFAM" id="SSF46894">
    <property type="entry name" value="C-terminal effector domain of the bipartite response regulators"/>
    <property type="match status" value="1"/>
</dbReference>
<evidence type="ECO:0000256" key="5">
    <source>
        <dbReference type="ARBA" id="ARBA00023163"/>
    </source>
</evidence>
<feature type="DNA-binding region" description="OmpR/PhoB-type" evidence="7">
    <location>
        <begin position="136"/>
        <end position="235"/>
    </location>
</feature>
<feature type="domain" description="Response regulatory" evidence="8">
    <location>
        <begin position="13"/>
        <end position="127"/>
    </location>
</feature>
<evidence type="ECO:0000256" key="3">
    <source>
        <dbReference type="ARBA" id="ARBA00023015"/>
    </source>
</evidence>
<evidence type="ECO:0000256" key="4">
    <source>
        <dbReference type="ARBA" id="ARBA00023125"/>
    </source>
</evidence>
<gene>
    <name evidence="10" type="ORF">BWK73_03900</name>
</gene>
<dbReference type="PROSITE" id="PS50110">
    <property type="entry name" value="RESPONSE_REGULATORY"/>
    <property type="match status" value="1"/>
</dbReference>
<dbReference type="InterPro" id="IPR036388">
    <property type="entry name" value="WH-like_DNA-bd_sf"/>
</dbReference>
<dbReference type="PANTHER" id="PTHR48111">
    <property type="entry name" value="REGULATOR OF RPOS"/>
    <property type="match status" value="1"/>
</dbReference>
<dbReference type="Proteomes" id="UP000192491">
    <property type="component" value="Unassembled WGS sequence"/>
</dbReference>
<dbReference type="GO" id="GO:0006355">
    <property type="term" value="P:regulation of DNA-templated transcription"/>
    <property type="evidence" value="ECO:0007669"/>
    <property type="project" value="InterPro"/>
</dbReference>
<dbReference type="GO" id="GO:0005829">
    <property type="term" value="C:cytosol"/>
    <property type="evidence" value="ECO:0007669"/>
    <property type="project" value="TreeGrafter"/>
</dbReference>
<evidence type="ECO:0000313" key="11">
    <source>
        <dbReference type="Proteomes" id="UP000192491"/>
    </source>
</evidence>
<dbReference type="InterPro" id="IPR039420">
    <property type="entry name" value="WalR-like"/>
</dbReference>
<proteinExistence type="predicted"/>
<evidence type="ECO:0000256" key="6">
    <source>
        <dbReference type="PROSITE-ProRule" id="PRU00169"/>
    </source>
</evidence>
<dbReference type="SMART" id="SM00862">
    <property type="entry name" value="Trans_reg_C"/>
    <property type="match status" value="1"/>
</dbReference>
<dbReference type="CDD" id="cd17574">
    <property type="entry name" value="REC_OmpR"/>
    <property type="match status" value="1"/>
</dbReference>
<dbReference type="Pfam" id="PF00486">
    <property type="entry name" value="Trans_reg_C"/>
    <property type="match status" value="1"/>
</dbReference>
<dbReference type="InterPro" id="IPR001789">
    <property type="entry name" value="Sig_transdc_resp-reg_receiver"/>
</dbReference>
<dbReference type="CDD" id="cd00383">
    <property type="entry name" value="trans_reg_C"/>
    <property type="match status" value="1"/>
</dbReference>
<keyword evidence="3" id="KW-0805">Transcription regulation</keyword>
<dbReference type="EMBL" id="MTEJ01000005">
    <property type="protein sequence ID" value="OQX16349.1"/>
    <property type="molecule type" value="Genomic_DNA"/>
</dbReference>
<dbReference type="GO" id="GO:0032993">
    <property type="term" value="C:protein-DNA complex"/>
    <property type="evidence" value="ECO:0007669"/>
    <property type="project" value="TreeGrafter"/>
</dbReference>
<sequence length="240" mass="27311">MQAWERTVVARKNLLLVEDDEILRSFLRICLSQHGYQTECLSEGEGIPKCLEQSKISLVVLDVLLPGKDGLYWLKWLRQYHPHIPVIMASVKANEDDRLLGLENGAHDYLVKPFHDKELLIKINNILGGQSTNDSPLCIEIGNLILDVVNNSVHKNGDEARLTLLETNILKLLYLNAGAVVSRDEIMEQLKGSQHNPLDRSIDIHINKLRKKIEDDPANPHFIRTIRGKGYRLHVPYFSA</sequence>
<keyword evidence="2" id="KW-0902">Two-component regulatory system</keyword>
<keyword evidence="4 7" id="KW-0238">DNA-binding</keyword>
<dbReference type="GO" id="GO:0000156">
    <property type="term" value="F:phosphorelay response regulator activity"/>
    <property type="evidence" value="ECO:0007669"/>
    <property type="project" value="TreeGrafter"/>
</dbReference>
<name>A0A1Y1QY49_9GAMM</name>
<dbReference type="Pfam" id="PF00072">
    <property type="entry name" value="Response_reg"/>
    <property type="match status" value="1"/>
</dbReference>
<organism evidence="10 11">
    <name type="scientific">Thiothrix lacustris</name>
    <dbReference type="NCBI Taxonomy" id="525917"/>
    <lineage>
        <taxon>Bacteria</taxon>
        <taxon>Pseudomonadati</taxon>
        <taxon>Pseudomonadota</taxon>
        <taxon>Gammaproteobacteria</taxon>
        <taxon>Thiotrichales</taxon>
        <taxon>Thiotrichaceae</taxon>
        <taxon>Thiothrix</taxon>
    </lineage>
</organism>
<feature type="modified residue" description="4-aspartylphosphate" evidence="6">
    <location>
        <position position="62"/>
    </location>
</feature>
<accession>A0A1Y1QY49</accession>
<evidence type="ECO:0000256" key="7">
    <source>
        <dbReference type="PROSITE-ProRule" id="PRU01091"/>
    </source>
</evidence>
<dbReference type="AlphaFoldDB" id="A0A1Y1QY49"/>
<dbReference type="PROSITE" id="PS51755">
    <property type="entry name" value="OMPR_PHOB"/>
    <property type="match status" value="1"/>
</dbReference>
<keyword evidence="5" id="KW-0804">Transcription</keyword>
<feature type="domain" description="OmpR/PhoB-type" evidence="9">
    <location>
        <begin position="136"/>
        <end position="235"/>
    </location>
</feature>
<evidence type="ECO:0000256" key="2">
    <source>
        <dbReference type="ARBA" id="ARBA00023012"/>
    </source>
</evidence>
<dbReference type="Gene3D" id="3.40.50.2300">
    <property type="match status" value="1"/>
</dbReference>
<protein>
    <recommendedName>
        <fullName evidence="12">DNA-binding response regulator</fullName>
    </recommendedName>
</protein>
<evidence type="ECO:0000256" key="1">
    <source>
        <dbReference type="ARBA" id="ARBA00022553"/>
    </source>
</evidence>
<dbReference type="InterPro" id="IPR016032">
    <property type="entry name" value="Sig_transdc_resp-reg_C-effctor"/>
</dbReference>
<evidence type="ECO:0000259" key="9">
    <source>
        <dbReference type="PROSITE" id="PS51755"/>
    </source>
</evidence>
<reference evidence="10 11" key="1">
    <citation type="submission" date="2017-01" db="EMBL/GenBank/DDBJ databases">
        <title>Novel large sulfur bacteria in the metagenomes of groundwater-fed chemosynthetic microbial mats in the Lake Huron basin.</title>
        <authorList>
            <person name="Sharrar A.M."/>
            <person name="Flood B.E."/>
            <person name="Bailey J.V."/>
            <person name="Jones D.S."/>
            <person name="Biddanda B."/>
            <person name="Ruberg S.A."/>
            <person name="Marcus D.N."/>
            <person name="Dick G.J."/>
        </authorList>
    </citation>
    <scope>NUCLEOTIDE SEQUENCE [LARGE SCALE GENOMIC DNA]</scope>
    <source>
        <strain evidence="10">A8</strain>
    </source>
</reference>
<keyword evidence="1 6" id="KW-0597">Phosphoprotein</keyword>
<dbReference type="SUPFAM" id="SSF52172">
    <property type="entry name" value="CheY-like"/>
    <property type="match status" value="1"/>
</dbReference>
<dbReference type="InterPro" id="IPR001867">
    <property type="entry name" value="OmpR/PhoB-type_DNA-bd"/>
</dbReference>
<dbReference type="InterPro" id="IPR011006">
    <property type="entry name" value="CheY-like_superfamily"/>
</dbReference>
<evidence type="ECO:0008006" key="12">
    <source>
        <dbReference type="Google" id="ProtNLM"/>
    </source>
</evidence>